<gene>
    <name evidence="3" type="ORF">CJD36_005235</name>
</gene>
<evidence type="ECO:0000256" key="1">
    <source>
        <dbReference type="SAM" id="SignalP"/>
    </source>
</evidence>
<dbReference type="InterPro" id="IPR052918">
    <property type="entry name" value="Motility_Chemotaxis_Reg"/>
</dbReference>
<proteinExistence type="predicted"/>
<feature type="domain" description="Secretion system C-terminal sorting" evidence="2">
    <location>
        <begin position="518"/>
        <end position="578"/>
    </location>
</feature>
<feature type="chain" id="PRO_5015734829" description="Secretion system C-terminal sorting domain-containing protein" evidence="1">
    <location>
        <begin position="22"/>
        <end position="585"/>
    </location>
</feature>
<dbReference type="PANTHER" id="PTHR35580:SF1">
    <property type="entry name" value="PHYTASE-LIKE DOMAIN-CONTAINING PROTEIN"/>
    <property type="match status" value="1"/>
</dbReference>
<dbReference type="PANTHER" id="PTHR35580">
    <property type="entry name" value="CELL SURFACE GLYCOPROTEIN (S-LAYER PROTEIN)-LIKE PROTEIN"/>
    <property type="match status" value="1"/>
</dbReference>
<accession>A0A2S7SX67</accession>
<dbReference type="InterPro" id="IPR026444">
    <property type="entry name" value="Secre_tail"/>
</dbReference>
<dbReference type="Pfam" id="PF18962">
    <property type="entry name" value="Por_Secre_tail"/>
    <property type="match status" value="1"/>
</dbReference>
<dbReference type="OrthoDB" id="9811934at2"/>
<organism evidence="3 4">
    <name type="scientific">Flavipsychrobacter stenotrophus</name>
    <dbReference type="NCBI Taxonomy" id="2077091"/>
    <lineage>
        <taxon>Bacteria</taxon>
        <taxon>Pseudomonadati</taxon>
        <taxon>Bacteroidota</taxon>
        <taxon>Chitinophagia</taxon>
        <taxon>Chitinophagales</taxon>
        <taxon>Chitinophagaceae</taxon>
        <taxon>Flavipsychrobacter</taxon>
    </lineage>
</organism>
<dbReference type="SUPFAM" id="SSF101898">
    <property type="entry name" value="NHL repeat"/>
    <property type="match status" value="1"/>
</dbReference>
<reference evidence="3 4" key="1">
    <citation type="submission" date="2018-01" db="EMBL/GenBank/DDBJ databases">
        <title>A novel member of the phylum Bacteroidetes isolated from glacier ice.</title>
        <authorList>
            <person name="Liu Q."/>
            <person name="Xin Y.-H."/>
        </authorList>
    </citation>
    <scope>NUCLEOTIDE SEQUENCE [LARGE SCALE GENOMIC DNA]</scope>
    <source>
        <strain evidence="3 4">RB1R16</strain>
    </source>
</reference>
<evidence type="ECO:0000313" key="3">
    <source>
        <dbReference type="EMBL" id="PQJ11211.1"/>
    </source>
</evidence>
<dbReference type="Proteomes" id="UP000239872">
    <property type="component" value="Unassembled WGS sequence"/>
</dbReference>
<dbReference type="AlphaFoldDB" id="A0A2S7SX67"/>
<comment type="caution">
    <text evidence="3">The sequence shown here is derived from an EMBL/GenBank/DDBJ whole genome shotgun (WGS) entry which is preliminary data.</text>
</comment>
<dbReference type="EMBL" id="PPSL01000002">
    <property type="protein sequence ID" value="PQJ11211.1"/>
    <property type="molecule type" value="Genomic_DNA"/>
</dbReference>
<dbReference type="NCBIfam" id="TIGR04183">
    <property type="entry name" value="Por_Secre_tail"/>
    <property type="match status" value="1"/>
</dbReference>
<evidence type="ECO:0000313" key="4">
    <source>
        <dbReference type="Proteomes" id="UP000239872"/>
    </source>
</evidence>
<protein>
    <recommendedName>
        <fullName evidence="2">Secretion system C-terminal sorting domain-containing protein</fullName>
    </recommendedName>
</protein>
<dbReference type="RefSeq" id="WP_105038090.1">
    <property type="nucleotide sequence ID" value="NZ_PPSL01000002.1"/>
</dbReference>
<keyword evidence="1" id="KW-0732">Signal</keyword>
<feature type="signal peptide" evidence="1">
    <location>
        <begin position="1"/>
        <end position="21"/>
    </location>
</feature>
<sequence>MKKHFFFLLLLSMLSFFSSYAQGWKWAKGSATGLTYSYSGIFEDAFFYTGPMCTDTFGNVFIAGYTGQATRTVFAGDTTYNPDSLRTQLIFYKLDTAGNLIFRLNGEFSDAVPLAITTTASGYSYFMGEYYDSTFRLGSAVLTNPEKFLMYFVAEIDPLGTVLWAKNIISNNDSVFYWWPGKLGLDTYGNLYVAGTFNKRSVVIGADTLINQDSIGVPGQHELRTNAFVAKFDSAGNPHWARNIGGIKDDEMGALAVSPDGQVVVSGVYESQKLTIGSDTLSNAVNDSFQHTYIAKFDSLGNVVWTQNIYGIISPSDMAADDFGNYYFTGGFRQDTLSFGAYTFANGGAVNYFLTKYNSAGNVIWAKTAGGAQNFGSSVSTDHCGNIWVAGIILNSTPYTMNFDGHLFSPTGLDNPFFIVSYDTSGNYFINLGQNNGGVDRSNIAVDHRGNFFVSGSYSYRPVYFASDTLYADSVAFMPYSAPEIYLAKFNYDSFQCYPYTFRLGVEEVTPKPSEITLFPNPAENELHVLSADKIRSVEIYNFLGQRIFVGNYFAEKITVPIADMLQGVYIVRVNNYTILKFQKE</sequence>
<keyword evidence="4" id="KW-1185">Reference proteome</keyword>
<evidence type="ECO:0000259" key="2">
    <source>
        <dbReference type="Pfam" id="PF18962"/>
    </source>
</evidence>
<name>A0A2S7SX67_9BACT</name>